<dbReference type="InterPro" id="IPR037049">
    <property type="entry name" value="DUF1214_C_sf"/>
</dbReference>
<feature type="domain" description="DUF1214" evidence="2">
    <location>
        <begin position="71"/>
        <end position="169"/>
    </location>
</feature>
<dbReference type="PANTHER" id="PTHR36509:SF2">
    <property type="entry name" value="BLL3101 PROTEIN"/>
    <property type="match status" value="1"/>
</dbReference>
<dbReference type="EMBL" id="JAIVFP010000001">
    <property type="protein sequence ID" value="MCI4682811.1"/>
    <property type="molecule type" value="Genomic_DNA"/>
</dbReference>
<dbReference type="PIRSF" id="PIRSF009471">
    <property type="entry name" value="UCP009471"/>
    <property type="match status" value="1"/>
</dbReference>
<dbReference type="InterPro" id="IPR010621">
    <property type="entry name" value="DUF1214"/>
</dbReference>
<evidence type="ECO:0000313" key="3">
    <source>
        <dbReference type="EMBL" id="MCI4682811.1"/>
    </source>
</evidence>
<accession>A0ABS9Z5B2</accession>
<keyword evidence="1" id="KW-0732">Signal</keyword>
<evidence type="ECO:0000313" key="4">
    <source>
        <dbReference type="Proteomes" id="UP001139104"/>
    </source>
</evidence>
<keyword evidence="4" id="KW-1185">Reference proteome</keyword>
<sequence>MSGLRALPFAAIVAVALGLTATTASLQDGPGFGAIQIGAWTTWPQIGNSDIDPYARASLAVDGALPLGSGEGLAFIAKTDDMGAPLDARCDYLISGSAPSARFWTLSVYDVDGKLRPNAAHRYGLTSTALLRDANGDFRIAAAREARPGNWLPLDEKSRFILILRAYQAATTAVGYAYEGMEVPSIVRNGCS</sequence>
<dbReference type="RefSeq" id="WP_243066801.1">
    <property type="nucleotide sequence ID" value="NZ_JAIVFK010000053.1"/>
</dbReference>
<evidence type="ECO:0000256" key="1">
    <source>
        <dbReference type="SAM" id="SignalP"/>
    </source>
</evidence>
<feature type="signal peptide" evidence="1">
    <location>
        <begin position="1"/>
        <end position="26"/>
    </location>
</feature>
<feature type="chain" id="PRO_5046387850" evidence="1">
    <location>
        <begin position="27"/>
        <end position="192"/>
    </location>
</feature>
<reference evidence="3" key="1">
    <citation type="journal article" date="2022" name="ISME J.">
        <title>Identification of active gaseous-alkane degraders at natural gas seeps.</title>
        <authorList>
            <person name="Farhan Ul Haque M."/>
            <person name="Hernandez M."/>
            <person name="Crombie A.T."/>
            <person name="Murrell J.C."/>
        </authorList>
    </citation>
    <scope>NUCLEOTIDE SEQUENCE</scope>
    <source>
        <strain evidence="3">PC2</strain>
    </source>
</reference>
<evidence type="ECO:0000259" key="2">
    <source>
        <dbReference type="Pfam" id="PF06742"/>
    </source>
</evidence>
<proteinExistence type="predicted"/>
<dbReference type="SUPFAM" id="SSF160935">
    <property type="entry name" value="VPA0735-like"/>
    <property type="match status" value="1"/>
</dbReference>
<dbReference type="Proteomes" id="UP001139104">
    <property type="component" value="Unassembled WGS sequence"/>
</dbReference>
<dbReference type="InterPro" id="IPR012038">
    <property type="entry name" value="UCP009471"/>
</dbReference>
<name>A0ABS9Z5B2_9HYPH</name>
<comment type="caution">
    <text evidence="3">The sequence shown here is derived from an EMBL/GenBank/DDBJ whole genome shotgun (WGS) entry which is preliminary data.</text>
</comment>
<dbReference type="PANTHER" id="PTHR36509">
    <property type="entry name" value="BLL3101 PROTEIN"/>
    <property type="match status" value="1"/>
</dbReference>
<organism evidence="3 4">
    <name type="scientific">Candidatus Rhodoblastus alkanivorans</name>
    <dbReference type="NCBI Taxonomy" id="2954117"/>
    <lineage>
        <taxon>Bacteria</taxon>
        <taxon>Pseudomonadati</taxon>
        <taxon>Pseudomonadota</taxon>
        <taxon>Alphaproteobacteria</taxon>
        <taxon>Hyphomicrobiales</taxon>
        <taxon>Rhodoblastaceae</taxon>
        <taxon>Rhodoblastus</taxon>
    </lineage>
</organism>
<dbReference type="Gene3D" id="2.60.120.600">
    <property type="entry name" value="Domain of unknown function DUF1214, C-terminal domain"/>
    <property type="match status" value="1"/>
</dbReference>
<gene>
    <name evidence="3" type="ORF">K2U94_08540</name>
</gene>
<protein>
    <submittedName>
        <fullName evidence="3">DUF1214 domain-containing protein</fullName>
    </submittedName>
</protein>
<dbReference type="Pfam" id="PF06742">
    <property type="entry name" value="DUF1214"/>
    <property type="match status" value="1"/>
</dbReference>